<evidence type="ECO:0000256" key="1">
    <source>
        <dbReference type="SAM" id="MobiDB-lite"/>
    </source>
</evidence>
<keyword evidence="3" id="KW-1185">Reference proteome</keyword>
<proteinExistence type="predicted"/>
<dbReference type="AlphaFoldDB" id="A0A9P4UBW0"/>
<sequence>MYRARTGMNRSGATPAHGKSDSVTSSSLRSLRVPHSTICDVVGPDPGRTVCQFVLLVYWKSLGAMESFKHPDVNGIGYCGRELKKDWWIKEVLELFKKLEGAGARVNLGTFKMRDFERQSPLIWWVPDLENLRTGPVPGSNKSWQLKLLLYVENKIFRGKQRSSKSKIRWKR</sequence>
<organism evidence="2 3">
    <name type="scientific">Karstenula rhodostoma CBS 690.94</name>
    <dbReference type="NCBI Taxonomy" id="1392251"/>
    <lineage>
        <taxon>Eukaryota</taxon>
        <taxon>Fungi</taxon>
        <taxon>Dikarya</taxon>
        <taxon>Ascomycota</taxon>
        <taxon>Pezizomycotina</taxon>
        <taxon>Dothideomycetes</taxon>
        <taxon>Pleosporomycetidae</taxon>
        <taxon>Pleosporales</taxon>
        <taxon>Massarineae</taxon>
        <taxon>Didymosphaeriaceae</taxon>
        <taxon>Karstenula</taxon>
    </lineage>
</organism>
<dbReference type="EMBL" id="MU001502">
    <property type="protein sequence ID" value="KAF2443708.1"/>
    <property type="molecule type" value="Genomic_DNA"/>
</dbReference>
<dbReference type="OrthoDB" id="3792212at2759"/>
<comment type="caution">
    <text evidence="2">The sequence shown here is derived from an EMBL/GenBank/DDBJ whole genome shotgun (WGS) entry which is preliminary data.</text>
</comment>
<evidence type="ECO:0000313" key="3">
    <source>
        <dbReference type="Proteomes" id="UP000799764"/>
    </source>
</evidence>
<evidence type="ECO:0000313" key="2">
    <source>
        <dbReference type="EMBL" id="KAF2443708.1"/>
    </source>
</evidence>
<feature type="region of interest" description="Disordered" evidence="1">
    <location>
        <begin position="1"/>
        <end position="28"/>
    </location>
</feature>
<dbReference type="Proteomes" id="UP000799764">
    <property type="component" value="Unassembled WGS sequence"/>
</dbReference>
<reference evidence="2" key="1">
    <citation type="journal article" date="2020" name="Stud. Mycol.">
        <title>101 Dothideomycetes genomes: a test case for predicting lifestyles and emergence of pathogens.</title>
        <authorList>
            <person name="Haridas S."/>
            <person name="Albert R."/>
            <person name="Binder M."/>
            <person name="Bloem J."/>
            <person name="Labutti K."/>
            <person name="Salamov A."/>
            <person name="Andreopoulos B."/>
            <person name="Baker S."/>
            <person name="Barry K."/>
            <person name="Bills G."/>
            <person name="Bluhm B."/>
            <person name="Cannon C."/>
            <person name="Castanera R."/>
            <person name="Culley D."/>
            <person name="Daum C."/>
            <person name="Ezra D."/>
            <person name="Gonzalez J."/>
            <person name="Henrissat B."/>
            <person name="Kuo A."/>
            <person name="Liang C."/>
            <person name="Lipzen A."/>
            <person name="Lutzoni F."/>
            <person name="Magnuson J."/>
            <person name="Mondo S."/>
            <person name="Nolan M."/>
            <person name="Ohm R."/>
            <person name="Pangilinan J."/>
            <person name="Park H.-J."/>
            <person name="Ramirez L."/>
            <person name="Alfaro M."/>
            <person name="Sun H."/>
            <person name="Tritt A."/>
            <person name="Yoshinaga Y."/>
            <person name="Zwiers L.-H."/>
            <person name="Turgeon B."/>
            <person name="Goodwin S."/>
            <person name="Spatafora J."/>
            <person name="Crous P."/>
            <person name="Grigoriev I."/>
        </authorList>
    </citation>
    <scope>NUCLEOTIDE SEQUENCE</scope>
    <source>
        <strain evidence="2">CBS 690.94</strain>
    </source>
</reference>
<protein>
    <submittedName>
        <fullName evidence="2">Uncharacterized protein</fullName>
    </submittedName>
</protein>
<name>A0A9P4UBW0_9PLEO</name>
<gene>
    <name evidence="2" type="ORF">P171DRAFT_42815</name>
</gene>
<accession>A0A9P4UBW0</accession>